<gene>
    <name evidence="1" type="ORF">KC19_VG238500</name>
    <name evidence="2" type="ORF">KC19_VG239700</name>
</gene>
<dbReference type="EMBL" id="CM026426">
    <property type="protein sequence ID" value="KAG0574152.1"/>
    <property type="molecule type" value="Genomic_DNA"/>
</dbReference>
<accession>A0A8T0HT27</accession>
<comment type="caution">
    <text evidence="1">The sequence shown here is derived from an EMBL/GenBank/DDBJ whole genome shotgun (WGS) entry which is preliminary data.</text>
</comment>
<evidence type="ECO:0000313" key="3">
    <source>
        <dbReference type="Proteomes" id="UP000822688"/>
    </source>
</evidence>
<organism evidence="1 3">
    <name type="scientific">Ceratodon purpureus</name>
    <name type="common">Fire moss</name>
    <name type="synonym">Dicranum purpureum</name>
    <dbReference type="NCBI Taxonomy" id="3225"/>
    <lineage>
        <taxon>Eukaryota</taxon>
        <taxon>Viridiplantae</taxon>
        <taxon>Streptophyta</taxon>
        <taxon>Embryophyta</taxon>
        <taxon>Bryophyta</taxon>
        <taxon>Bryophytina</taxon>
        <taxon>Bryopsida</taxon>
        <taxon>Dicranidae</taxon>
        <taxon>Pseudoditrichales</taxon>
        <taxon>Ditrichaceae</taxon>
        <taxon>Ceratodon</taxon>
    </lineage>
</organism>
<keyword evidence="3" id="KW-1185">Reference proteome</keyword>
<dbReference type="EMBL" id="CM026426">
    <property type="protein sequence ID" value="KAG0574164.1"/>
    <property type="molecule type" value="Genomic_DNA"/>
</dbReference>
<sequence>MMESSRRDSYNSHKPYSIKIQGTIFRRGRRDGRDYDAFLQHLPGDGAIDESPERITP</sequence>
<evidence type="ECO:0000313" key="1">
    <source>
        <dbReference type="EMBL" id="KAG0574152.1"/>
    </source>
</evidence>
<dbReference type="AlphaFoldDB" id="A0A8T0HT27"/>
<name>A0A8T0HT27_CERPU</name>
<proteinExistence type="predicted"/>
<evidence type="ECO:0000313" key="2">
    <source>
        <dbReference type="EMBL" id="KAG0574164.1"/>
    </source>
</evidence>
<protein>
    <submittedName>
        <fullName evidence="1">Uncharacterized protein</fullName>
    </submittedName>
</protein>
<dbReference type="Proteomes" id="UP000822688">
    <property type="component" value="Chromosome V"/>
</dbReference>
<reference evidence="1" key="1">
    <citation type="submission" date="2020-06" db="EMBL/GenBank/DDBJ databases">
        <title>WGS assembly of Ceratodon purpureus strain R40.</title>
        <authorList>
            <person name="Carey S.B."/>
            <person name="Jenkins J."/>
            <person name="Shu S."/>
            <person name="Lovell J.T."/>
            <person name="Sreedasyam A."/>
            <person name="Maumus F."/>
            <person name="Tiley G.P."/>
            <person name="Fernandez-Pozo N."/>
            <person name="Barry K."/>
            <person name="Chen C."/>
            <person name="Wang M."/>
            <person name="Lipzen A."/>
            <person name="Daum C."/>
            <person name="Saski C.A."/>
            <person name="Payton A.C."/>
            <person name="Mcbreen J.C."/>
            <person name="Conrad R.E."/>
            <person name="Kollar L.M."/>
            <person name="Olsson S."/>
            <person name="Huttunen S."/>
            <person name="Landis J.B."/>
            <person name="Wickett N.J."/>
            <person name="Johnson M.G."/>
            <person name="Rensing S.A."/>
            <person name="Grimwood J."/>
            <person name="Schmutz J."/>
            <person name="Mcdaniel S.F."/>
        </authorList>
    </citation>
    <scope>NUCLEOTIDE SEQUENCE</scope>
    <source>
        <strain evidence="1">R40</strain>
    </source>
</reference>